<evidence type="ECO:0000256" key="3">
    <source>
        <dbReference type="ARBA" id="ARBA00022989"/>
    </source>
</evidence>
<organism evidence="6 7">
    <name type="scientific">Fomitopsis schrenkii</name>
    <name type="common">Brown rot fungus</name>
    <dbReference type="NCBI Taxonomy" id="2126942"/>
    <lineage>
        <taxon>Eukaryota</taxon>
        <taxon>Fungi</taxon>
        <taxon>Dikarya</taxon>
        <taxon>Basidiomycota</taxon>
        <taxon>Agaricomycotina</taxon>
        <taxon>Agaricomycetes</taxon>
        <taxon>Polyporales</taxon>
        <taxon>Fomitopsis</taxon>
    </lineage>
</organism>
<dbReference type="eggNOG" id="ENOG502SNAR">
    <property type="taxonomic scope" value="Eukaryota"/>
</dbReference>
<keyword evidence="3 5" id="KW-1133">Transmembrane helix</keyword>
<gene>
    <name evidence="6" type="ORF">FOMPIDRAFT_1131848</name>
</gene>
<evidence type="ECO:0000256" key="5">
    <source>
        <dbReference type="SAM" id="Phobius"/>
    </source>
</evidence>
<accession>S8FB11</accession>
<dbReference type="EMBL" id="KE504201">
    <property type="protein sequence ID" value="EPS95739.1"/>
    <property type="molecule type" value="Genomic_DNA"/>
</dbReference>
<dbReference type="AlphaFoldDB" id="S8FB11"/>
<evidence type="ECO:0000313" key="6">
    <source>
        <dbReference type="EMBL" id="EPS95739.1"/>
    </source>
</evidence>
<dbReference type="PANTHER" id="PTHR42723:SF1">
    <property type="entry name" value="CHLOROPHYLL SYNTHASE, CHLOROPLASTIC"/>
    <property type="match status" value="1"/>
</dbReference>
<dbReference type="HOGENOM" id="CLU_063928_0_0_1"/>
<protein>
    <recommendedName>
        <fullName evidence="8">UbiA prenyltransferase</fullName>
    </recommendedName>
</protein>
<dbReference type="GO" id="GO:0016765">
    <property type="term" value="F:transferase activity, transferring alkyl or aryl (other than methyl) groups"/>
    <property type="evidence" value="ECO:0007669"/>
    <property type="project" value="InterPro"/>
</dbReference>
<dbReference type="GO" id="GO:0016020">
    <property type="term" value="C:membrane"/>
    <property type="evidence" value="ECO:0007669"/>
    <property type="project" value="UniProtKB-SubCell"/>
</dbReference>
<evidence type="ECO:0008006" key="8">
    <source>
        <dbReference type="Google" id="ProtNLM"/>
    </source>
</evidence>
<evidence type="ECO:0000256" key="1">
    <source>
        <dbReference type="ARBA" id="ARBA00004141"/>
    </source>
</evidence>
<feature type="transmembrane region" description="Helical" evidence="5">
    <location>
        <begin position="283"/>
        <end position="304"/>
    </location>
</feature>
<dbReference type="Pfam" id="PF01040">
    <property type="entry name" value="UbiA"/>
    <property type="match status" value="1"/>
</dbReference>
<dbReference type="STRING" id="743788.S8FB11"/>
<sequence>MSTLLSVTTPVSPLLVPNLDFSRPVLDSIANALHILFLFTYTDFKTIVFPVTAFACVAAPIQHPKGLLDALAWIWLHLLQCNVSNQYKSVSEDVVNRPWRPLPSGRISANAARWLRWSLIPICLAVSARHGKEVVLASATLTVTTLLYDEAGLAGHFIGKSLCAVPGYVTFEVGATRILAAHALDDVARMSLLCSALVISTTIHVQDFPDVAGDQALGRVTIPIWAPSGSRLFTLFAIPAWTVLLCRVWGVGIVHSAILGAMGAGLGHRIYARRHREEDKVSYLLYNLWLLTIHILPAHARWGICQW</sequence>
<dbReference type="InterPro" id="IPR044878">
    <property type="entry name" value="UbiA_sf"/>
</dbReference>
<dbReference type="InParanoid" id="S8FB11"/>
<keyword evidence="4 5" id="KW-0472">Membrane</keyword>
<dbReference type="InterPro" id="IPR050475">
    <property type="entry name" value="Prenyltransferase_related"/>
</dbReference>
<comment type="subcellular location">
    <subcellularLocation>
        <location evidence="1">Membrane</location>
        <topology evidence="1">Multi-pass membrane protein</topology>
    </subcellularLocation>
</comment>
<feature type="transmembrane region" description="Helical" evidence="5">
    <location>
        <begin position="248"/>
        <end position="271"/>
    </location>
</feature>
<evidence type="ECO:0000256" key="4">
    <source>
        <dbReference type="ARBA" id="ARBA00023136"/>
    </source>
</evidence>
<dbReference type="Proteomes" id="UP000015241">
    <property type="component" value="Unassembled WGS sequence"/>
</dbReference>
<dbReference type="Gene3D" id="1.10.357.140">
    <property type="entry name" value="UbiA prenyltransferase"/>
    <property type="match status" value="1"/>
</dbReference>
<dbReference type="InterPro" id="IPR000537">
    <property type="entry name" value="UbiA_prenyltransferase"/>
</dbReference>
<proteinExistence type="predicted"/>
<dbReference type="OrthoDB" id="434972at2759"/>
<keyword evidence="2 5" id="KW-0812">Transmembrane</keyword>
<evidence type="ECO:0000313" key="7">
    <source>
        <dbReference type="Proteomes" id="UP000015241"/>
    </source>
</evidence>
<evidence type="ECO:0000256" key="2">
    <source>
        <dbReference type="ARBA" id="ARBA00022692"/>
    </source>
</evidence>
<dbReference type="CDD" id="cd13965">
    <property type="entry name" value="PT_UbiA_3"/>
    <property type="match status" value="1"/>
</dbReference>
<dbReference type="PANTHER" id="PTHR42723">
    <property type="entry name" value="CHLOROPHYLL SYNTHASE"/>
    <property type="match status" value="1"/>
</dbReference>
<name>S8FB11_FOMSC</name>
<reference evidence="6 7" key="1">
    <citation type="journal article" date="2012" name="Science">
        <title>The Paleozoic origin of enzymatic lignin decomposition reconstructed from 31 fungal genomes.</title>
        <authorList>
            <person name="Floudas D."/>
            <person name="Binder M."/>
            <person name="Riley R."/>
            <person name="Barry K."/>
            <person name="Blanchette R.A."/>
            <person name="Henrissat B."/>
            <person name="Martinez A.T."/>
            <person name="Otillar R."/>
            <person name="Spatafora J.W."/>
            <person name="Yadav J.S."/>
            <person name="Aerts A."/>
            <person name="Benoit I."/>
            <person name="Boyd A."/>
            <person name="Carlson A."/>
            <person name="Copeland A."/>
            <person name="Coutinho P.M."/>
            <person name="de Vries R.P."/>
            <person name="Ferreira P."/>
            <person name="Findley K."/>
            <person name="Foster B."/>
            <person name="Gaskell J."/>
            <person name="Glotzer D."/>
            <person name="Gorecki P."/>
            <person name="Heitman J."/>
            <person name="Hesse C."/>
            <person name="Hori C."/>
            <person name="Igarashi K."/>
            <person name="Jurgens J.A."/>
            <person name="Kallen N."/>
            <person name="Kersten P."/>
            <person name="Kohler A."/>
            <person name="Kuees U."/>
            <person name="Kumar T.K.A."/>
            <person name="Kuo A."/>
            <person name="LaButti K."/>
            <person name="Larrondo L.F."/>
            <person name="Lindquist E."/>
            <person name="Ling A."/>
            <person name="Lombard V."/>
            <person name="Lucas S."/>
            <person name="Lundell T."/>
            <person name="Martin R."/>
            <person name="McLaughlin D.J."/>
            <person name="Morgenstern I."/>
            <person name="Morin E."/>
            <person name="Murat C."/>
            <person name="Nagy L.G."/>
            <person name="Nolan M."/>
            <person name="Ohm R.A."/>
            <person name="Patyshakuliyeva A."/>
            <person name="Rokas A."/>
            <person name="Ruiz-Duenas F.J."/>
            <person name="Sabat G."/>
            <person name="Salamov A."/>
            <person name="Samejima M."/>
            <person name="Schmutz J."/>
            <person name="Slot J.C."/>
            <person name="St John F."/>
            <person name="Stenlid J."/>
            <person name="Sun H."/>
            <person name="Sun S."/>
            <person name="Syed K."/>
            <person name="Tsang A."/>
            <person name="Wiebenga A."/>
            <person name="Young D."/>
            <person name="Pisabarro A."/>
            <person name="Eastwood D.C."/>
            <person name="Martin F."/>
            <person name="Cullen D."/>
            <person name="Grigoriev I.V."/>
            <person name="Hibbett D.S."/>
        </authorList>
    </citation>
    <scope>NUCLEOTIDE SEQUENCE</scope>
    <source>
        <strain evidence="7">FP-58527</strain>
    </source>
</reference>
<keyword evidence="7" id="KW-1185">Reference proteome</keyword>